<evidence type="ECO:0000256" key="1">
    <source>
        <dbReference type="ARBA" id="ARBA00006529"/>
    </source>
</evidence>
<keyword evidence="4" id="KW-0808">Transferase</keyword>
<reference evidence="12" key="1">
    <citation type="submission" date="2024-02" db="EMBL/GenBank/DDBJ databases">
        <authorList>
            <consortium name="ELIXIR-Norway"/>
            <consortium name="Elixir Norway"/>
        </authorList>
    </citation>
    <scope>NUCLEOTIDE SEQUENCE</scope>
</reference>
<proteinExistence type="inferred from homology"/>
<keyword evidence="7 10" id="KW-0067">ATP-binding</keyword>
<evidence type="ECO:0000313" key="12">
    <source>
        <dbReference type="EMBL" id="CAK9279007.1"/>
    </source>
</evidence>
<evidence type="ECO:0000256" key="5">
    <source>
        <dbReference type="ARBA" id="ARBA00022741"/>
    </source>
</evidence>
<evidence type="ECO:0000256" key="7">
    <source>
        <dbReference type="ARBA" id="ARBA00022840"/>
    </source>
</evidence>
<dbReference type="Gene3D" id="1.10.510.10">
    <property type="entry name" value="Transferase(Phosphotransferase) domain 1"/>
    <property type="match status" value="2"/>
</dbReference>
<dbReference type="Gene3D" id="3.30.200.20">
    <property type="entry name" value="Phosphorylase Kinase, domain 1"/>
    <property type="match status" value="1"/>
</dbReference>
<evidence type="ECO:0000256" key="4">
    <source>
        <dbReference type="ARBA" id="ARBA00022679"/>
    </source>
</evidence>
<feature type="binding site" evidence="10">
    <location>
        <position position="272"/>
    </location>
    <ligand>
        <name>ATP</name>
        <dbReference type="ChEBI" id="CHEBI:30616"/>
    </ligand>
</feature>
<feature type="domain" description="Protein kinase" evidence="11">
    <location>
        <begin position="565"/>
        <end position="818"/>
    </location>
</feature>
<evidence type="ECO:0000256" key="3">
    <source>
        <dbReference type="ARBA" id="ARBA00022527"/>
    </source>
</evidence>
<keyword evidence="13" id="KW-1185">Reference proteome</keyword>
<dbReference type="PANTHER" id="PTHR48016:SF29">
    <property type="entry name" value="MITOGEN-ACTIVATED PROTEIN KINASE KINASE KINASE 1-RELATED"/>
    <property type="match status" value="1"/>
</dbReference>
<dbReference type="Pfam" id="PF00069">
    <property type="entry name" value="Pkinase"/>
    <property type="match status" value="1"/>
</dbReference>
<keyword evidence="3" id="KW-0723">Serine/threonine-protein kinase</keyword>
<comment type="catalytic activity">
    <reaction evidence="9">
        <text>L-seryl-[protein] + ATP = O-phospho-L-seryl-[protein] + ADP + H(+)</text>
        <dbReference type="Rhea" id="RHEA:17989"/>
        <dbReference type="Rhea" id="RHEA-COMP:9863"/>
        <dbReference type="Rhea" id="RHEA-COMP:11604"/>
        <dbReference type="ChEBI" id="CHEBI:15378"/>
        <dbReference type="ChEBI" id="CHEBI:29999"/>
        <dbReference type="ChEBI" id="CHEBI:30616"/>
        <dbReference type="ChEBI" id="CHEBI:83421"/>
        <dbReference type="ChEBI" id="CHEBI:456216"/>
        <dbReference type="EC" id="2.7.11.25"/>
    </reaction>
</comment>
<dbReference type="PROSITE" id="PS50011">
    <property type="entry name" value="PROTEIN_KINASE_DOM"/>
    <property type="match status" value="2"/>
</dbReference>
<keyword evidence="5 10" id="KW-0547">Nucleotide-binding</keyword>
<organism evidence="12 13">
    <name type="scientific">Sphagnum jensenii</name>
    <dbReference type="NCBI Taxonomy" id="128206"/>
    <lineage>
        <taxon>Eukaryota</taxon>
        <taxon>Viridiplantae</taxon>
        <taxon>Streptophyta</taxon>
        <taxon>Embryophyta</taxon>
        <taxon>Bryophyta</taxon>
        <taxon>Sphagnophytina</taxon>
        <taxon>Sphagnopsida</taxon>
        <taxon>Sphagnales</taxon>
        <taxon>Sphagnaceae</taxon>
        <taxon>Sphagnum</taxon>
    </lineage>
</organism>
<gene>
    <name evidence="12" type="ORF">CSSPJE1EN1_LOCUS24485</name>
</gene>
<evidence type="ECO:0000313" key="13">
    <source>
        <dbReference type="Proteomes" id="UP001497444"/>
    </source>
</evidence>
<evidence type="ECO:0000259" key="11">
    <source>
        <dbReference type="PROSITE" id="PS50011"/>
    </source>
</evidence>
<protein>
    <recommendedName>
        <fullName evidence="2">mitogen-activated protein kinase kinase kinase</fullName>
        <ecNumber evidence="2">2.7.11.25</ecNumber>
    </recommendedName>
</protein>
<dbReference type="Pfam" id="PF07714">
    <property type="entry name" value="PK_Tyr_Ser-Thr"/>
    <property type="match status" value="1"/>
</dbReference>
<dbReference type="InterPro" id="IPR008271">
    <property type="entry name" value="Ser/Thr_kinase_AS"/>
</dbReference>
<dbReference type="SUPFAM" id="SSF56112">
    <property type="entry name" value="Protein kinase-like (PK-like)"/>
    <property type="match status" value="2"/>
</dbReference>
<name>A0ABP0XIR1_9BRYO</name>
<sequence length="899" mass="101406">MMAATPSLALDLCKEIDEKYSVNLVESTKFSIINRNQCMILFRKLLDTQKTLVTIQHKLSDSASTSSQSSDVGPAIHGLIHVLKRVHVIFFKDCFCKDKWLETALRQGGDLKETFGEIVSDLQWYRSVLHSIVFKQVGQDGQDLAPVDCDRNLSEIDLQVLSAAGKWDQEDLKCFLRELKGEPSRRGGNGGYISMQCLATQLLDKLEFQPSSSTALEKYDEGLHEDGRNKWSEWPLVLSVNMRDLRRGPLLGEGSFGSVHETDWLGETYAMKIPKHGHCAECLELEIKALAGLQHPHVIRLVGCAEEEGKLSYLMERMDKSLSKMLEDCPLPLVHRVDMMIQIAEGVRYLHSKKVVHRDLKPENILVKRDDSGPESLMLAPQVEHFWIAKVSDFGCAKEKMESMAYAGQTTNVGTTMFMAPEMYELENGVEQPERFHPMKTDVYSFALICFVVLTSHSAPFPFKELMNPTVKAFKDRVRNGKRPELPPNCPVYLSDLIQQCWDGNPVKRPDFDYICTELRRIKDFLLTDVVPGIDSKPESDFTFVVPKVKLPHVQQKNLSFCCEWRKGNLLGSGSFGTVYEGLGNNGCFFAVKEVSLLDEGRQAKEAILQLQQEITLLSQLKHENIVQYLGTQRTEDKLDIFLELVSKGSLASLYKRYPMVEEQVRAYTHQILHGLKYLHDRNIIHRDIKCANLLVDVNGVVKLADFGMAKELDKPEKLKSVKGSAYWMAPEVIDVTKTYGIAADIWSLGCTVLEMVTGKPPLSELDWLEVLWRVGHGEAPPIPENLSVDLKDFIKQCLEVDVNKRPTVDILLHHPLVCSKPISGPFKLMAMAELSTIAEDKSFHSSTTGNTDPAGGEVNNYTEDGVLRVVRGRQGRSMRTIWNDLSMSSNSLLHEFLD</sequence>
<comment type="catalytic activity">
    <reaction evidence="8">
        <text>L-threonyl-[protein] + ATP = O-phospho-L-threonyl-[protein] + ADP + H(+)</text>
        <dbReference type="Rhea" id="RHEA:46608"/>
        <dbReference type="Rhea" id="RHEA-COMP:11060"/>
        <dbReference type="Rhea" id="RHEA-COMP:11605"/>
        <dbReference type="ChEBI" id="CHEBI:15378"/>
        <dbReference type="ChEBI" id="CHEBI:30013"/>
        <dbReference type="ChEBI" id="CHEBI:30616"/>
        <dbReference type="ChEBI" id="CHEBI:61977"/>
        <dbReference type="ChEBI" id="CHEBI:456216"/>
        <dbReference type="EC" id="2.7.11.25"/>
    </reaction>
</comment>
<feature type="binding site" evidence="10">
    <location>
        <position position="593"/>
    </location>
    <ligand>
        <name>ATP</name>
        <dbReference type="ChEBI" id="CHEBI:30616"/>
    </ligand>
</feature>
<dbReference type="InterPro" id="IPR017441">
    <property type="entry name" value="Protein_kinase_ATP_BS"/>
</dbReference>
<dbReference type="EMBL" id="OZ020104">
    <property type="protein sequence ID" value="CAK9279007.1"/>
    <property type="molecule type" value="Genomic_DNA"/>
</dbReference>
<dbReference type="InterPro" id="IPR001245">
    <property type="entry name" value="Ser-Thr/Tyr_kinase_cat_dom"/>
</dbReference>
<feature type="domain" description="Protein kinase" evidence="11">
    <location>
        <begin position="245"/>
        <end position="526"/>
    </location>
</feature>
<dbReference type="PROSITE" id="PS00108">
    <property type="entry name" value="PROTEIN_KINASE_ST"/>
    <property type="match status" value="2"/>
</dbReference>
<evidence type="ECO:0000256" key="9">
    <source>
        <dbReference type="ARBA" id="ARBA00048329"/>
    </source>
</evidence>
<dbReference type="EC" id="2.7.11.25" evidence="2"/>
<keyword evidence="6" id="KW-0418">Kinase</keyword>
<dbReference type="Proteomes" id="UP001497444">
    <property type="component" value="Chromosome 9"/>
</dbReference>
<evidence type="ECO:0000256" key="2">
    <source>
        <dbReference type="ARBA" id="ARBA00012406"/>
    </source>
</evidence>
<dbReference type="InterPro" id="IPR011009">
    <property type="entry name" value="Kinase-like_dom_sf"/>
</dbReference>
<evidence type="ECO:0000256" key="6">
    <source>
        <dbReference type="ARBA" id="ARBA00022777"/>
    </source>
</evidence>
<comment type="similarity">
    <text evidence="1">Belongs to the protein kinase superfamily. STE Ser/Thr protein kinase family. MAP kinase kinase kinase subfamily.</text>
</comment>
<dbReference type="PANTHER" id="PTHR48016">
    <property type="entry name" value="MAP KINASE KINASE KINASE SSK2-RELATED-RELATED"/>
    <property type="match status" value="1"/>
</dbReference>
<dbReference type="PROSITE" id="PS00107">
    <property type="entry name" value="PROTEIN_KINASE_ATP"/>
    <property type="match status" value="2"/>
</dbReference>
<dbReference type="SMART" id="SM00220">
    <property type="entry name" value="S_TKc"/>
    <property type="match status" value="2"/>
</dbReference>
<dbReference type="InterPro" id="IPR000719">
    <property type="entry name" value="Prot_kinase_dom"/>
</dbReference>
<dbReference type="InterPro" id="IPR050538">
    <property type="entry name" value="MAP_kinase_kinase_kinase"/>
</dbReference>
<accession>A0ABP0XIR1</accession>
<evidence type="ECO:0000256" key="8">
    <source>
        <dbReference type="ARBA" id="ARBA00047559"/>
    </source>
</evidence>
<evidence type="ECO:0000256" key="10">
    <source>
        <dbReference type="PROSITE-ProRule" id="PRU10141"/>
    </source>
</evidence>